<protein>
    <submittedName>
        <fullName evidence="2">Uncharacterized protein</fullName>
    </submittedName>
</protein>
<organism evidence="2 3">
    <name type="scientific">Porites lobata</name>
    <dbReference type="NCBI Taxonomy" id="104759"/>
    <lineage>
        <taxon>Eukaryota</taxon>
        <taxon>Metazoa</taxon>
        <taxon>Cnidaria</taxon>
        <taxon>Anthozoa</taxon>
        <taxon>Hexacorallia</taxon>
        <taxon>Scleractinia</taxon>
        <taxon>Fungiina</taxon>
        <taxon>Poritidae</taxon>
        <taxon>Porites</taxon>
    </lineage>
</organism>
<feature type="region of interest" description="Disordered" evidence="1">
    <location>
        <begin position="773"/>
        <end position="794"/>
    </location>
</feature>
<name>A0ABN8QHD6_9CNID</name>
<evidence type="ECO:0000256" key="1">
    <source>
        <dbReference type="SAM" id="MobiDB-lite"/>
    </source>
</evidence>
<evidence type="ECO:0000313" key="2">
    <source>
        <dbReference type="EMBL" id="CAH3163641.1"/>
    </source>
</evidence>
<proteinExistence type="predicted"/>
<keyword evidence="3" id="KW-1185">Reference proteome</keyword>
<comment type="caution">
    <text evidence="2">The sequence shown here is derived from an EMBL/GenBank/DDBJ whole genome shotgun (WGS) entry which is preliminary data.</text>
</comment>
<gene>
    <name evidence="2" type="ORF">PLOB_00005954</name>
</gene>
<feature type="compositionally biased region" description="Basic and acidic residues" evidence="1">
    <location>
        <begin position="782"/>
        <end position="794"/>
    </location>
</feature>
<accession>A0ABN8QHD6</accession>
<evidence type="ECO:0000313" key="3">
    <source>
        <dbReference type="Proteomes" id="UP001159405"/>
    </source>
</evidence>
<reference evidence="2 3" key="1">
    <citation type="submission" date="2022-05" db="EMBL/GenBank/DDBJ databases">
        <authorList>
            <consortium name="Genoscope - CEA"/>
            <person name="William W."/>
        </authorList>
    </citation>
    <scope>NUCLEOTIDE SEQUENCE [LARGE SCALE GENOMIC DNA]</scope>
</reference>
<dbReference type="Proteomes" id="UP001159405">
    <property type="component" value="Unassembled WGS sequence"/>
</dbReference>
<dbReference type="PANTHER" id="PTHR46704">
    <property type="entry name" value="CXC DOMAIN-CONTAINING PROTEIN-RELATED"/>
    <property type="match status" value="1"/>
</dbReference>
<dbReference type="EMBL" id="CALNXK010000126">
    <property type="protein sequence ID" value="CAH3163641.1"/>
    <property type="molecule type" value="Genomic_DNA"/>
</dbReference>
<dbReference type="PANTHER" id="PTHR46704:SF9">
    <property type="entry name" value="BHLH DOMAIN-CONTAINING PROTEIN"/>
    <property type="match status" value="1"/>
</dbReference>
<sequence length="794" mass="89206">MTLGHLTGSAEVITLVNRFGHCASYSRVIELETAMCKAIDERQGVLCHAAQVVPPWAGWVSLTETSKNSSVQQSAIDYMAPVFAPVTENATVQHILKLSQQASREVHQQYTVVTFDLAVAKKVYSLVWQSPEEFSDVIVRMGSFHLTCAFMGALGKKMRCSGLEEVLIESGICASGSIEQVLTGKHYNHALRVHKVVYEALERILLQVYESLHGCLFDEQGVTTLDHLAKNPCKDNLLACLASESCNKSLDRYDEFKETVRQGALGKTAQFWLSYMEKVGLILQFQQATKENCLALHLASLQRMYSLFFRFDQPNYARYSGFYLLNMLNLEKTHPGAEDLLKNNGFSVNRSDVPSSRNAVDITIEQTINRHAKSQSGIVGFSRNHSAYYRWCRTRHARASYLQATKEIANIDTLESTSHKEIRSSQILKSEQDTCCHELSLERVLSYPLGPVPWALATSDGAMIKTDKAKLMHCLEDKSHLAQRPTVGFQCYIVDGNALLQAMVSLPSTFGELAEYVFQQLPRAQRVDFVTDSYHPLSIIGLERSRRGSSQAHLVKGPSTKVPRDWKKFLCNEENKRRLCSFLLDEWKKGKYAPKLQGNRGYFMVGEKCISLKSIDGKNVVTEEVEKLCSSHEEAHTRMILHCNDVTANSPESSVILVRSPDTDVFILLLRFVRHINQTVLFDTGTGDKRRLVNVQAVAKDFGDEINLALVALHAFTGCDTTSAFVRRGKVKPLTLLKKHPEFLPTFHALGSRVDIEDRVFKDLEKFTSNVRKQPSSTNACEKSKLSSTHMEES</sequence>